<dbReference type="CDD" id="cd07043">
    <property type="entry name" value="STAS_anti-anti-sigma_factors"/>
    <property type="match status" value="1"/>
</dbReference>
<proteinExistence type="predicted"/>
<sequence length="105" mass="11114">MTPVQLLGTAPHDLRIEGDLTAEGVGALLETLPVDSGAHRVSLAGIDRVDSAGLALLIEWQRRLEDVQGALEIEAVPESLMRLARISSVATLLGFEAEEAGDAEQ</sequence>
<reference evidence="2 3" key="1">
    <citation type="submission" date="2019-02" db="EMBL/GenBank/DDBJ databases">
        <title>Genomic Encyclopedia of Type Strains, Phase IV (KMG-IV): sequencing the most valuable type-strain genomes for metagenomic binning, comparative biology and taxonomic classification.</title>
        <authorList>
            <person name="Goeker M."/>
        </authorList>
    </citation>
    <scope>NUCLEOTIDE SEQUENCE [LARGE SCALE GENOMIC DNA]</scope>
    <source>
        <strain evidence="2 3">DSM 21056</strain>
    </source>
</reference>
<dbReference type="InterPro" id="IPR036513">
    <property type="entry name" value="STAS_dom_sf"/>
</dbReference>
<protein>
    <submittedName>
        <fullName evidence="2">Phospholipid transport system transporter-binding protein</fullName>
    </submittedName>
</protein>
<evidence type="ECO:0000313" key="2">
    <source>
        <dbReference type="EMBL" id="RZU97890.1"/>
    </source>
</evidence>
<dbReference type="Gene3D" id="3.30.750.24">
    <property type="entry name" value="STAS domain"/>
    <property type="match status" value="1"/>
</dbReference>
<accession>A0A4Q8CYC8</accession>
<dbReference type="RefSeq" id="WP_130502247.1">
    <property type="nucleotide sequence ID" value="NZ_SHLI01000001.1"/>
</dbReference>
<feature type="domain" description="MlaB-like STAS" evidence="1">
    <location>
        <begin position="14"/>
        <end position="89"/>
    </location>
</feature>
<dbReference type="AlphaFoldDB" id="A0A4Q8CYC8"/>
<name>A0A4Q8CYC8_9GAMM</name>
<evidence type="ECO:0000313" key="3">
    <source>
        <dbReference type="Proteomes" id="UP000292298"/>
    </source>
</evidence>
<dbReference type="InterPro" id="IPR058548">
    <property type="entry name" value="MlaB-like_STAS"/>
</dbReference>
<dbReference type="SUPFAM" id="SSF52091">
    <property type="entry name" value="SpoIIaa-like"/>
    <property type="match status" value="1"/>
</dbReference>
<dbReference type="Pfam" id="PF13466">
    <property type="entry name" value="STAS_2"/>
    <property type="match status" value="1"/>
</dbReference>
<evidence type="ECO:0000259" key="1">
    <source>
        <dbReference type="Pfam" id="PF13466"/>
    </source>
</evidence>
<dbReference type="EMBL" id="SHLI01000001">
    <property type="protein sequence ID" value="RZU97890.1"/>
    <property type="molecule type" value="Genomic_DNA"/>
</dbReference>
<dbReference type="OrthoDB" id="5297990at2"/>
<keyword evidence="3" id="KW-1185">Reference proteome</keyword>
<organism evidence="2 3">
    <name type="scientific">Spiribacter vilamensis</name>
    <dbReference type="NCBI Taxonomy" id="531306"/>
    <lineage>
        <taxon>Bacteria</taxon>
        <taxon>Pseudomonadati</taxon>
        <taxon>Pseudomonadota</taxon>
        <taxon>Gammaproteobacteria</taxon>
        <taxon>Chromatiales</taxon>
        <taxon>Ectothiorhodospiraceae</taxon>
        <taxon>Spiribacter</taxon>
    </lineage>
</organism>
<comment type="caution">
    <text evidence="2">The sequence shown here is derived from an EMBL/GenBank/DDBJ whole genome shotgun (WGS) entry which is preliminary data.</text>
</comment>
<gene>
    <name evidence="2" type="ORF">EV698_0122</name>
</gene>
<dbReference type="Proteomes" id="UP000292298">
    <property type="component" value="Unassembled WGS sequence"/>
</dbReference>